<reference evidence="2" key="2">
    <citation type="journal article" date="2013" name="Nat. Commun.">
        <title>Genome of the Chinese tree shrew.</title>
        <authorList>
            <person name="Fan Y."/>
            <person name="Huang Z.Y."/>
            <person name="Cao C.C."/>
            <person name="Chen C.S."/>
            <person name="Chen Y.X."/>
            <person name="Fan D.D."/>
            <person name="He J."/>
            <person name="Hou H.L."/>
            <person name="Hu L."/>
            <person name="Hu X.T."/>
            <person name="Jiang X.T."/>
            <person name="Lai R."/>
            <person name="Lang Y.S."/>
            <person name="Liang B."/>
            <person name="Liao S.G."/>
            <person name="Mu D."/>
            <person name="Ma Y.Y."/>
            <person name="Niu Y.Y."/>
            <person name="Sun X.Q."/>
            <person name="Xia J.Q."/>
            <person name="Xiao J."/>
            <person name="Xiong Z.Q."/>
            <person name="Xu L."/>
            <person name="Yang L."/>
            <person name="Zhang Y."/>
            <person name="Zhao W."/>
            <person name="Zhao X.D."/>
            <person name="Zheng Y.T."/>
            <person name="Zhou J.M."/>
            <person name="Zhu Y.B."/>
            <person name="Zhang G.J."/>
            <person name="Wang J."/>
            <person name="Yao Y.G."/>
        </authorList>
    </citation>
    <scope>NUCLEOTIDE SEQUENCE [LARGE SCALE GENOMIC DNA]</scope>
</reference>
<sequence>MHGGARCCSLFVTALDVIGSTKRYKVAGGTAGCQTRAAEEGEKAQEPGGKGSPVHVLLASCRKPWRQDGRGSQAPWRAGALPEAGGGGIAGRWFASETMAEVGTVPRPVGGRVLRGMLHTVAPASSSGAQFFLKLTPLLSASSCRRFAVCRLRAVTAIHLTLACSVPAQPF</sequence>
<protein>
    <submittedName>
        <fullName evidence="1">Uncharacterized protein</fullName>
    </submittedName>
</protein>
<organism evidence="1 2">
    <name type="scientific">Tupaia chinensis</name>
    <name type="common">Chinese tree shrew</name>
    <name type="synonym">Tupaia belangeri chinensis</name>
    <dbReference type="NCBI Taxonomy" id="246437"/>
    <lineage>
        <taxon>Eukaryota</taxon>
        <taxon>Metazoa</taxon>
        <taxon>Chordata</taxon>
        <taxon>Craniata</taxon>
        <taxon>Vertebrata</taxon>
        <taxon>Euteleostomi</taxon>
        <taxon>Mammalia</taxon>
        <taxon>Eutheria</taxon>
        <taxon>Euarchontoglires</taxon>
        <taxon>Scandentia</taxon>
        <taxon>Tupaiidae</taxon>
        <taxon>Tupaia</taxon>
    </lineage>
</organism>
<proteinExistence type="predicted"/>
<dbReference type="Proteomes" id="UP000011518">
    <property type="component" value="Unassembled WGS sequence"/>
</dbReference>
<keyword evidence="2" id="KW-1185">Reference proteome</keyword>
<dbReference type="AlphaFoldDB" id="L9KX15"/>
<dbReference type="EMBL" id="KB320620">
    <property type="protein sequence ID" value="ELW67253.1"/>
    <property type="molecule type" value="Genomic_DNA"/>
</dbReference>
<name>L9KX15_TUPCH</name>
<accession>L9KX15</accession>
<evidence type="ECO:0000313" key="2">
    <source>
        <dbReference type="Proteomes" id="UP000011518"/>
    </source>
</evidence>
<evidence type="ECO:0000313" key="1">
    <source>
        <dbReference type="EMBL" id="ELW67253.1"/>
    </source>
</evidence>
<dbReference type="InParanoid" id="L9KX15"/>
<gene>
    <name evidence="1" type="ORF">TREES_T100015888</name>
</gene>
<reference evidence="2" key="1">
    <citation type="submission" date="2012-07" db="EMBL/GenBank/DDBJ databases">
        <title>Genome of the Chinese tree shrew, a rising model animal genetically related to primates.</title>
        <authorList>
            <person name="Zhang G."/>
            <person name="Fan Y."/>
            <person name="Yao Y."/>
            <person name="Huang Z."/>
        </authorList>
    </citation>
    <scope>NUCLEOTIDE SEQUENCE [LARGE SCALE GENOMIC DNA]</scope>
</reference>